<dbReference type="PANTHER" id="PTHR22683">
    <property type="entry name" value="SPORULATION PROTEIN RELATED"/>
    <property type="match status" value="1"/>
</dbReference>
<dbReference type="Gene3D" id="3.30.980.40">
    <property type="match status" value="1"/>
</dbReference>
<dbReference type="SUPFAM" id="SSF52540">
    <property type="entry name" value="P-loop containing nucleoside triphosphate hydrolases"/>
    <property type="match status" value="1"/>
</dbReference>
<dbReference type="InterPro" id="IPR027417">
    <property type="entry name" value="P-loop_NTPase"/>
</dbReference>
<accession>A0A9D2JZG9</accession>
<feature type="compositionally biased region" description="Polar residues" evidence="6">
    <location>
        <begin position="384"/>
        <end position="405"/>
    </location>
</feature>
<feature type="binding site" evidence="5">
    <location>
        <begin position="1093"/>
        <end position="1100"/>
    </location>
    <ligand>
        <name>ATP</name>
        <dbReference type="ChEBI" id="CHEBI:30616"/>
    </ligand>
</feature>
<feature type="compositionally biased region" description="Basic and acidic residues" evidence="6">
    <location>
        <begin position="497"/>
        <end position="509"/>
    </location>
</feature>
<reference evidence="9" key="2">
    <citation type="submission" date="2021-04" db="EMBL/GenBank/DDBJ databases">
        <authorList>
            <person name="Gilroy R."/>
        </authorList>
    </citation>
    <scope>NUCLEOTIDE SEQUENCE</scope>
    <source>
        <strain evidence="9">ChiW7-2402</strain>
    </source>
</reference>
<evidence type="ECO:0000256" key="2">
    <source>
        <dbReference type="ARBA" id="ARBA00022741"/>
    </source>
</evidence>
<evidence type="ECO:0000313" key="9">
    <source>
        <dbReference type="EMBL" id="HIZ73385.1"/>
    </source>
</evidence>
<feature type="region of interest" description="Disordered" evidence="6">
    <location>
        <begin position="186"/>
        <end position="223"/>
    </location>
</feature>
<dbReference type="Pfam" id="PF09397">
    <property type="entry name" value="FtsK_gamma"/>
    <property type="match status" value="1"/>
</dbReference>
<comment type="similarity">
    <text evidence="1">Belongs to the FtsK/SpoIIIE/SftA family.</text>
</comment>
<keyword evidence="7" id="KW-0472">Membrane</keyword>
<dbReference type="GO" id="GO:0016020">
    <property type="term" value="C:membrane"/>
    <property type="evidence" value="ECO:0007669"/>
    <property type="project" value="UniProtKB-SubCell"/>
</dbReference>
<feature type="region of interest" description="Disordered" evidence="6">
    <location>
        <begin position="248"/>
        <end position="934"/>
    </location>
</feature>
<feature type="transmembrane region" description="Helical" evidence="7">
    <location>
        <begin position="127"/>
        <end position="149"/>
    </location>
</feature>
<evidence type="ECO:0000256" key="1">
    <source>
        <dbReference type="ARBA" id="ARBA00006474"/>
    </source>
</evidence>
<feature type="compositionally biased region" description="Pro residues" evidence="6">
    <location>
        <begin position="919"/>
        <end position="930"/>
    </location>
</feature>
<evidence type="ECO:0000256" key="3">
    <source>
        <dbReference type="ARBA" id="ARBA00022840"/>
    </source>
</evidence>
<dbReference type="SMART" id="SM00382">
    <property type="entry name" value="AAA"/>
    <property type="match status" value="1"/>
</dbReference>
<feature type="compositionally biased region" description="Basic and acidic residues" evidence="6">
    <location>
        <begin position="676"/>
        <end position="695"/>
    </location>
</feature>
<dbReference type="Gene3D" id="3.40.50.300">
    <property type="entry name" value="P-loop containing nucleotide triphosphate hydrolases"/>
    <property type="match status" value="1"/>
</dbReference>
<feature type="compositionally biased region" description="Basic and acidic residues" evidence="6">
    <location>
        <begin position="713"/>
        <end position="737"/>
    </location>
</feature>
<sequence length="1428" mass="156677">MNGYGRGADNQDRGKGVITRETFGMTFLIFSVILLVIATVGRYVFGEIGVSITSFLLGTFGFFVYPLLLLLLYGSVCMVAGRSLIAARWTLKFTAILVTCFLIAHLATSTRFFGEGYGAYLSSCMTAAGEAVSSATAGGALFGLIVYPVRALLSTAGAYVLFALLAALSVFVFLWATPLKRSLLNEGKERARSARRPKVKKEKGEKAKKEAPQPAAMPDPEPMMGYAGPAYEEPYGGYEDAAYADPYLQQGGYTPQNNGYAPQQGGYAPQQSGYAPQNNGWYGAPSPYDRPQPGPYGQPAYDHASYDRPAQPAYPAYPQNGYGQPGVYGYYGQPQPQRPVQGYYAPQDRESQGYGRSGHVGYYGTDRPAEPETPRSYSGRDILFSSTPAQDYTKNLIYNQDSYFNSRVRRSSVEPDDSPARRPDYTIPATYEHPNDRGERLTDRTTLGGSREREVPKFTSYSDVPRSDRRAETGRSEFGRTETGSDRSGSENGFGSREARTSGRDDFIRPDFGGRSGRNGPGAAPDNAQNNAQNNSQNGITPPSSYRSAFSDQAENNARTRLPRKIVEQRPERRDEQPYTFRAEDLNYPRVPAYKAPETPPEEIGRDAYANDVDDTEFSSAPSVDDVPSAPAAPAAGEFHRALSDPEPEPIKTDGFLTARRAEPDDGNPFDVPAVNEEKESDLPSRGRDLGRGEGRALGSTSSEPEPPAARTSGRETPADSSPREDDYDPRASERGFRSLFSSSRTPDRVQVRDDGIDYVGEDFGRSRSRFPAEDTSDPRSDWSAPGRTGFEPEPPADRRSSFEPEPPADRRSSFEPEPPADRRGSFEPEPPSDRRSSFDPEPPARRMGFGGPEEDGFPGPAAPEEDSRAARGLRASRTSAADLFDDDLPEDDLPAMPAARGREERGSALGGGGERLPEPMPELPAPPAPKPKKHVYKRYRRPSLDLFQTYDDAVTVSPEEKAYNSSVIKETLAGFRVDAEIVKVTSGPAVTRYDIDIPRNIAVRTVIRHDEEIAMRLHARDGVNMYSNSEVGAISIEVPNAHRAMVGIRSIMSSSDYRNDDPSKLMFVIGKDVEGRSVCGDIVKMTHILVAGATNSGKSVCLNAMLVSLICKYSPEDLRIILIDPKKIEFTPYDGLPHLMINEIITDTQKAIMSLNWAIKEMERRYGLFEQKTRSGTAVRNINEYNANLSEDEEKLPKIVIVVDELADLMSVAKKDIEERIQRLTQKARAAGIHLVIATQRPSVDVITGVIKGNLPTRMAFRVIQEVDSRTILDESGAEKLLGNGDMLYKTGGMFNCLRVQGAFLSSAEVAAVVANIKENNEAYFDPEVSDYINRTAPEEGGDDDDADGDGGTVGPEYIKALAIVVKLGSASISLIQRKCAVGYNHAGKIIEWMELMGYISPFDGKAKARTVLLTKEEFESKYGNLD</sequence>
<feature type="compositionally biased region" description="Basic and acidic residues" evidence="6">
    <location>
        <begin position="638"/>
        <end position="652"/>
    </location>
</feature>
<dbReference type="Pfam" id="PF01580">
    <property type="entry name" value="FtsK_SpoIIIE"/>
    <property type="match status" value="1"/>
</dbReference>
<evidence type="ECO:0000259" key="8">
    <source>
        <dbReference type="PROSITE" id="PS50901"/>
    </source>
</evidence>
<dbReference type="InterPro" id="IPR036388">
    <property type="entry name" value="WH-like_DNA-bd_sf"/>
</dbReference>
<proteinExistence type="inferred from homology"/>
<dbReference type="Pfam" id="PF17854">
    <property type="entry name" value="FtsK_alpha"/>
    <property type="match status" value="1"/>
</dbReference>
<keyword evidence="7" id="KW-1133">Transmembrane helix</keyword>
<dbReference type="InterPro" id="IPR002543">
    <property type="entry name" value="FtsK_dom"/>
</dbReference>
<feature type="compositionally biased region" description="Basic and acidic residues" evidence="6">
    <location>
        <begin position="433"/>
        <end position="443"/>
    </location>
</feature>
<dbReference type="Gene3D" id="1.10.10.10">
    <property type="entry name" value="Winged helix-like DNA-binding domain superfamily/Winged helix DNA-binding domain"/>
    <property type="match status" value="1"/>
</dbReference>
<dbReference type="CDD" id="cd01127">
    <property type="entry name" value="TrwB_TraG_TraD_VirD4"/>
    <property type="match status" value="1"/>
</dbReference>
<dbReference type="PANTHER" id="PTHR22683:SF41">
    <property type="entry name" value="DNA TRANSLOCASE FTSK"/>
    <property type="match status" value="1"/>
</dbReference>
<gene>
    <name evidence="9" type="ORF">H9964_07370</name>
</gene>
<dbReference type="GO" id="GO:0005524">
    <property type="term" value="F:ATP binding"/>
    <property type="evidence" value="ECO:0007669"/>
    <property type="project" value="UniProtKB-UniRule"/>
</dbReference>
<feature type="compositionally biased region" description="Basic and acidic residues" evidence="6">
    <location>
        <begin position="763"/>
        <end position="781"/>
    </location>
</feature>
<feature type="compositionally biased region" description="Polar residues" evidence="6">
    <location>
        <begin position="251"/>
        <end position="261"/>
    </location>
</feature>
<keyword evidence="2 5" id="KW-0547">Nucleotide-binding</keyword>
<comment type="caution">
    <text evidence="9">The sequence shown here is derived from an EMBL/GenBank/DDBJ whole genome shotgun (WGS) entry which is preliminary data.</text>
</comment>
<dbReference type="InterPro" id="IPR050206">
    <property type="entry name" value="FtsK/SpoIIIE/SftA"/>
</dbReference>
<keyword evidence="7" id="KW-0812">Transmembrane</keyword>
<feature type="compositionally biased region" description="Low complexity" evidence="6">
    <location>
        <begin position="309"/>
        <end position="344"/>
    </location>
</feature>
<feature type="transmembrane region" description="Helical" evidence="7">
    <location>
        <begin position="23"/>
        <end position="45"/>
    </location>
</feature>
<name>A0A9D2JZG9_9FIRM</name>
<dbReference type="InterPro" id="IPR018541">
    <property type="entry name" value="Ftsk_gamma"/>
</dbReference>
<evidence type="ECO:0000256" key="7">
    <source>
        <dbReference type="SAM" id="Phobius"/>
    </source>
</evidence>
<feature type="transmembrane region" description="Helical" evidence="7">
    <location>
        <begin position="51"/>
        <end position="73"/>
    </location>
</feature>
<dbReference type="InterPro" id="IPR036390">
    <property type="entry name" value="WH_DNA-bd_sf"/>
</dbReference>
<dbReference type="InterPro" id="IPR041027">
    <property type="entry name" value="FtsK_alpha"/>
</dbReference>
<dbReference type="SUPFAM" id="SSF46785">
    <property type="entry name" value="Winged helix' DNA-binding domain"/>
    <property type="match status" value="1"/>
</dbReference>
<reference evidence="9" key="1">
    <citation type="journal article" date="2021" name="PeerJ">
        <title>Extensive microbial diversity within the chicken gut microbiome revealed by metagenomics and culture.</title>
        <authorList>
            <person name="Gilroy R."/>
            <person name="Ravi A."/>
            <person name="Getino M."/>
            <person name="Pursley I."/>
            <person name="Horton D.L."/>
            <person name="Alikhan N.F."/>
            <person name="Baker D."/>
            <person name="Gharbi K."/>
            <person name="Hall N."/>
            <person name="Watson M."/>
            <person name="Adriaenssens E.M."/>
            <person name="Foster-Nyarko E."/>
            <person name="Jarju S."/>
            <person name="Secka A."/>
            <person name="Antonio M."/>
            <person name="Oren A."/>
            <person name="Chaudhuri R.R."/>
            <person name="La Ragione R."/>
            <person name="Hildebrand F."/>
            <person name="Pallen M.J."/>
        </authorList>
    </citation>
    <scope>NUCLEOTIDE SEQUENCE</scope>
    <source>
        <strain evidence="9">ChiW7-2402</strain>
    </source>
</reference>
<protein>
    <recommendedName>
        <fullName evidence="8">FtsK domain-containing protein</fullName>
    </recommendedName>
</protein>
<dbReference type="PROSITE" id="PS50901">
    <property type="entry name" value="FTSK"/>
    <property type="match status" value="1"/>
</dbReference>
<dbReference type="SMART" id="SM00843">
    <property type="entry name" value="Ftsk_gamma"/>
    <property type="match status" value="1"/>
</dbReference>
<keyword evidence="3 5" id="KW-0067">ATP-binding</keyword>
<evidence type="ECO:0000256" key="6">
    <source>
        <dbReference type="SAM" id="MobiDB-lite"/>
    </source>
</evidence>
<dbReference type="GO" id="GO:0003677">
    <property type="term" value="F:DNA binding"/>
    <property type="evidence" value="ECO:0007669"/>
    <property type="project" value="UniProtKB-KW"/>
</dbReference>
<evidence type="ECO:0000256" key="4">
    <source>
        <dbReference type="ARBA" id="ARBA00023125"/>
    </source>
</evidence>
<feature type="compositionally biased region" description="Basic and acidic residues" evidence="6">
    <location>
        <begin position="465"/>
        <end position="489"/>
    </location>
</feature>
<feature type="compositionally biased region" description="Basic and acidic residues" evidence="6">
    <location>
        <begin position="796"/>
        <end position="845"/>
    </location>
</feature>
<feature type="compositionally biased region" description="Acidic residues" evidence="6">
    <location>
        <begin position="884"/>
        <end position="894"/>
    </location>
</feature>
<evidence type="ECO:0000313" key="10">
    <source>
        <dbReference type="Proteomes" id="UP000824102"/>
    </source>
</evidence>
<feature type="compositionally biased region" description="Basic and acidic residues" evidence="6">
    <location>
        <begin position="746"/>
        <end position="756"/>
    </location>
</feature>
<organism evidence="9 10">
    <name type="scientific">Candidatus Gallimonas intestinavium</name>
    <dbReference type="NCBI Taxonomy" id="2838603"/>
    <lineage>
        <taxon>Bacteria</taxon>
        <taxon>Bacillati</taxon>
        <taxon>Bacillota</taxon>
        <taxon>Clostridia</taxon>
        <taxon>Candidatus Gallimonas</taxon>
    </lineage>
</organism>
<feature type="compositionally biased region" description="Basic and acidic residues" evidence="6">
    <location>
        <begin position="202"/>
        <end position="211"/>
    </location>
</feature>
<feature type="compositionally biased region" description="Low complexity" evidence="6">
    <location>
        <begin position="521"/>
        <end position="539"/>
    </location>
</feature>
<feature type="transmembrane region" description="Helical" evidence="7">
    <location>
        <begin position="85"/>
        <end position="107"/>
    </location>
</feature>
<evidence type="ECO:0000256" key="5">
    <source>
        <dbReference type="PROSITE-ProRule" id="PRU00289"/>
    </source>
</evidence>
<keyword evidence="4" id="KW-0238">DNA-binding</keyword>
<feature type="compositionally biased region" description="Polar residues" evidence="6">
    <location>
        <begin position="540"/>
        <end position="559"/>
    </location>
</feature>
<feature type="transmembrane region" description="Helical" evidence="7">
    <location>
        <begin position="156"/>
        <end position="176"/>
    </location>
</feature>
<feature type="domain" description="FtsK" evidence="8">
    <location>
        <begin position="1076"/>
        <end position="1271"/>
    </location>
</feature>
<dbReference type="Proteomes" id="UP000824102">
    <property type="component" value="Unassembled WGS sequence"/>
</dbReference>
<feature type="compositionally biased region" description="Low complexity" evidence="6">
    <location>
        <begin position="619"/>
        <end position="636"/>
    </location>
</feature>
<dbReference type="EMBL" id="DXBB01000107">
    <property type="protein sequence ID" value="HIZ73385.1"/>
    <property type="molecule type" value="Genomic_DNA"/>
</dbReference>
<dbReference type="InterPro" id="IPR003593">
    <property type="entry name" value="AAA+_ATPase"/>
</dbReference>
<feature type="compositionally biased region" description="Basic and acidic residues" evidence="6">
    <location>
        <begin position="565"/>
        <end position="587"/>
    </location>
</feature>
<feature type="compositionally biased region" description="Polar residues" evidence="6">
    <location>
        <begin position="269"/>
        <end position="280"/>
    </location>
</feature>